<gene>
    <name evidence="6" type="ORF">MYCFIDRAFT_143599</name>
</gene>
<feature type="region of interest" description="Disordered" evidence="4">
    <location>
        <begin position="411"/>
        <end position="436"/>
    </location>
</feature>
<feature type="domain" description="NAD(P)-binding" evidence="5">
    <location>
        <begin position="43"/>
        <end position="348"/>
    </location>
</feature>
<dbReference type="HOGENOM" id="CLU_007383_1_14_1"/>
<dbReference type="VEuPathDB" id="FungiDB:MYCFIDRAFT_143599"/>
<dbReference type="SUPFAM" id="SSF51735">
    <property type="entry name" value="NAD(P)-binding Rossmann-fold domains"/>
    <property type="match status" value="1"/>
</dbReference>
<dbReference type="GO" id="GO:0008460">
    <property type="term" value="F:dTDP-glucose 4,6-dehydratase activity"/>
    <property type="evidence" value="ECO:0007669"/>
    <property type="project" value="InterPro"/>
</dbReference>
<dbReference type="KEGG" id="pfj:MYCFIDRAFT_143599"/>
<evidence type="ECO:0000313" key="6">
    <source>
        <dbReference type="EMBL" id="EME79519.1"/>
    </source>
</evidence>
<dbReference type="Gene3D" id="3.90.25.10">
    <property type="entry name" value="UDP-galactose 4-epimerase, domain 1"/>
    <property type="match status" value="1"/>
</dbReference>
<accession>M2ZK90</accession>
<dbReference type="InterPro" id="IPR016040">
    <property type="entry name" value="NAD(P)-bd_dom"/>
</dbReference>
<dbReference type="GO" id="GO:0009225">
    <property type="term" value="P:nucleotide-sugar metabolic process"/>
    <property type="evidence" value="ECO:0007669"/>
    <property type="project" value="InterPro"/>
</dbReference>
<evidence type="ECO:0000256" key="2">
    <source>
        <dbReference type="ARBA" id="ARBA00023027"/>
    </source>
</evidence>
<dbReference type="Proteomes" id="UP000016932">
    <property type="component" value="Unassembled WGS sequence"/>
</dbReference>
<protein>
    <recommendedName>
        <fullName evidence="5">NAD(P)-binding domain-containing protein</fullName>
    </recommendedName>
</protein>
<dbReference type="Pfam" id="PF16363">
    <property type="entry name" value="GDP_Man_Dehyd"/>
    <property type="match status" value="1"/>
</dbReference>
<evidence type="ECO:0000313" key="7">
    <source>
        <dbReference type="Proteomes" id="UP000016932"/>
    </source>
</evidence>
<keyword evidence="3" id="KW-0456">Lyase</keyword>
<reference evidence="6 7" key="1">
    <citation type="journal article" date="2012" name="PLoS Pathog.">
        <title>Diverse lifestyles and strategies of plant pathogenesis encoded in the genomes of eighteen Dothideomycetes fungi.</title>
        <authorList>
            <person name="Ohm R.A."/>
            <person name="Feau N."/>
            <person name="Henrissat B."/>
            <person name="Schoch C.L."/>
            <person name="Horwitz B.A."/>
            <person name="Barry K.W."/>
            <person name="Condon B.J."/>
            <person name="Copeland A.C."/>
            <person name="Dhillon B."/>
            <person name="Glaser F."/>
            <person name="Hesse C.N."/>
            <person name="Kosti I."/>
            <person name="LaButti K."/>
            <person name="Lindquist E.A."/>
            <person name="Lucas S."/>
            <person name="Salamov A.A."/>
            <person name="Bradshaw R.E."/>
            <person name="Ciuffetti L."/>
            <person name="Hamelin R.C."/>
            <person name="Kema G.H.J."/>
            <person name="Lawrence C."/>
            <person name="Scott J.A."/>
            <person name="Spatafora J.W."/>
            <person name="Turgeon B.G."/>
            <person name="de Wit P.J.G.M."/>
            <person name="Zhong S."/>
            <person name="Goodwin S.B."/>
            <person name="Grigoriev I.V."/>
        </authorList>
    </citation>
    <scope>NUCLEOTIDE SEQUENCE [LARGE SCALE GENOMIC DNA]</scope>
    <source>
        <strain evidence="6 7">CIRAD86</strain>
    </source>
</reference>
<name>M2ZK90_PSEFD</name>
<dbReference type="AlphaFoldDB" id="M2ZK90"/>
<evidence type="ECO:0000259" key="5">
    <source>
        <dbReference type="Pfam" id="PF16363"/>
    </source>
</evidence>
<dbReference type="RefSeq" id="XP_007930216.1">
    <property type="nucleotide sequence ID" value="XM_007932025.1"/>
</dbReference>
<evidence type="ECO:0000256" key="4">
    <source>
        <dbReference type="SAM" id="MobiDB-lite"/>
    </source>
</evidence>
<dbReference type="PANTHER" id="PTHR43000">
    <property type="entry name" value="DTDP-D-GLUCOSE 4,6-DEHYDRATASE-RELATED"/>
    <property type="match status" value="1"/>
</dbReference>
<dbReference type="InterPro" id="IPR005888">
    <property type="entry name" value="dTDP_Gluc_deHydtase"/>
</dbReference>
<dbReference type="InterPro" id="IPR036291">
    <property type="entry name" value="NAD(P)-bd_dom_sf"/>
</dbReference>
<dbReference type="FunFam" id="3.40.50.720:FF:000304">
    <property type="entry name" value="UDP-glucose 4,6-dehydratase"/>
    <property type="match status" value="1"/>
</dbReference>
<dbReference type="CDD" id="cd05246">
    <property type="entry name" value="dTDP_GD_SDR_e"/>
    <property type="match status" value="1"/>
</dbReference>
<keyword evidence="2" id="KW-0520">NAD</keyword>
<evidence type="ECO:0000256" key="1">
    <source>
        <dbReference type="ARBA" id="ARBA00001911"/>
    </source>
</evidence>
<proteinExistence type="predicted"/>
<dbReference type="OrthoDB" id="331544at2759"/>
<evidence type="ECO:0000256" key="3">
    <source>
        <dbReference type="ARBA" id="ARBA00023239"/>
    </source>
</evidence>
<comment type="cofactor">
    <cofactor evidence="1">
        <name>NAD(+)</name>
        <dbReference type="ChEBI" id="CHEBI:57540"/>
    </cofactor>
</comment>
<dbReference type="Gene3D" id="3.40.50.720">
    <property type="entry name" value="NAD(P)-binding Rossmann-like Domain"/>
    <property type="match status" value="1"/>
</dbReference>
<sequence length="436" mass="48782">MLIDNHAGSLESRFFVDDGIWRDAPLLTGQTSFEPLPDVKNILVTGGEGFIASWLVRHLVVKYPDAYNVVCFDKLDYCSSLNNARMLEGRRNFKFFHGELTKPADVLRCVRKYNIDTIFHLAAQSHVDLSFGNSYSFTVNNVVGTHVLLETAVAVKTVKRFYHISTDEVYGEVAMDAADLTEHSILAPTNPYAASKAAAEMYVRAYVQSFQLPVVMIRLNNVYGPHQFPEKVIPKFINLLQRGKPLWIHGDGQNTRRYLYAGDAADAFDTILHKGEMGQIYNVDSRDEMSNLGLAGRLLESFGVSDTPNAIQHTRDRPFNDMRYAVDGSKLRKLGWRQKVSFEEGLANTVAWYGKFSGWWGEIENILAPFPEVKHDGHGDVGVEEDGFVQEKQRARASCLQQANVGAPIYDPLGKGNLQTANGGGRKRKADALDEE</sequence>
<dbReference type="eggNOG" id="KOG0747">
    <property type="taxonomic scope" value="Eukaryota"/>
</dbReference>
<dbReference type="STRING" id="383855.M2ZK90"/>
<dbReference type="EMBL" id="KB446562">
    <property type="protein sequence ID" value="EME79519.1"/>
    <property type="molecule type" value="Genomic_DNA"/>
</dbReference>
<dbReference type="GeneID" id="19331254"/>
<organism evidence="6 7">
    <name type="scientific">Pseudocercospora fijiensis (strain CIRAD86)</name>
    <name type="common">Black leaf streak disease fungus</name>
    <name type="synonym">Mycosphaerella fijiensis</name>
    <dbReference type="NCBI Taxonomy" id="383855"/>
    <lineage>
        <taxon>Eukaryota</taxon>
        <taxon>Fungi</taxon>
        <taxon>Dikarya</taxon>
        <taxon>Ascomycota</taxon>
        <taxon>Pezizomycotina</taxon>
        <taxon>Dothideomycetes</taxon>
        <taxon>Dothideomycetidae</taxon>
        <taxon>Mycosphaerellales</taxon>
        <taxon>Mycosphaerellaceae</taxon>
        <taxon>Pseudocercospora</taxon>
    </lineage>
</organism>
<keyword evidence="7" id="KW-1185">Reference proteome</keyword>